<sequence>LSAHATESAQCLVWSKNNRVNFNPLKIKPLKRTITIMENFPNTSNLIPKNIKQLSPAPSLHLQPWRKAKITFACERGCL</sequence>
<evidence type="ECO:0000313" key="1">
    <source>
        <dbReference type="EMBL" id="GIY30448.1"/>
    </source>
</evidence>
<feature type="non-terminal residue" evidence="1">
    <location>
        <position position="1"/>
    </location>
</feature>
<organism evidence="1 2">
    <name type="scientific">Caerostris darwini</name>
    <dbReference type="NCBI Taxonomy" id="1538125"/>
    <lineage>
        <taxon>Eukaryota</taxon>
        <taxon>Metazoa</taxon>
        <taxon>Ecdysozoa</taxon>
        <taxon>Arthropoda</taxon>
        <taxon>Chelicerata</taxon>
        <taxon>Arachnida</taxon>
        <taxon>Araneae</taxon>
        <taxon>Araneomorphae</taxon>
        <taxon>Entelegynae</taxon>
        <taxon>Araneoidea</taxon>
        <taxon>Araneidae</taxon>
        <taxon>Caerostris</taxon>
    </lineage>
</organism>
<evidence type="ECO:0000313" key="2">
    <source>
        <dbReference type="Proteomes" id="UP001054837"/>
    </source>
</evidence>
<reference evidence="1 2" key="1">
    <citation type="submission" date="2021-06" db="EMBL/GenBank/DDBJ databases">
        <title>Caerostris darwini draft genome.</title>
        <authorList>
            <person name="Kono N."/>
            <person name="Arakawa K."/>
        </authorList>
    </citation>
    <scope>NUCLEOTIDE SEQUENCE [LARGE SCALE GENOMIC DNA]</scope>
</reference>
<dbReference type="AlphaFoldDB" id="A0AAV4S896"/>
<proteinExistence type="predicted"/>
<comment type="caution">
    <text evidence="1">The sequence shown here is derived from an EMBL/GenBank/DDBJ whole genome shotgun (WGS) entry which is preliminary data.</text>
</comment>
<gene>
    <name evidence="1" type="ORF">CDAR_504551</name>
</gene>
<keyword evidence="2" id="KW-1185">Reference proteome</keyword>
<dbReference type="EMBL" id="BPLQ01007492">
    <property type="protein sequence ID" value="GIY30448.1"/>
    <property type="molecule type" value="Genomic_DNA"/>
</dbReference>
<protein>
    <submittedName>
        <fullName evidence="1">Uncharacterized protein</fullName>
    </submittedName>
</protein>
<name>A0AAV4S896_9ARAC</name>
<accession>A0AAV4S896</accession>
<dbReference type="Proteomes" id="UP001054837">
    <property type="component" value="Unassembled WGS sequence"/>
</dbReference>